<sequence>MQKPRSVDGDPGLEPAAGDDEAHFRQHDILVTVDAAGSFEGQHRERQEREQQVVEGGEDPHVPQRLAEDAGRLLLDELGRGLEAGDAEHRGRVAVEDAGEQVALDEVPGDVDAGEVRGHVGPERVGVLHGVAQREAAEQRERQHVQEEDAERDGGALGDAHERERGEDEEQRHGAGHDGHVQLRAEVPQRRRAGHDARGQVRDDAERGGHRRRALGRRVEQHVVRAAVERDGGHGLLVDEMAPGGRDGYRRMRWLRADEMATGGRDGYRRTRWLQADDMAPGGRHGSRWTTWLQVDDMAPGGRDGSRWTRWLQADEMATGG</sequence>
<evidence type="ECO:0000313" key="3">
    <source>
        <dbReference type="Proteomes" id="UP001165121"/>
    </source>
</evidence>
<accession>A0A9W7CR17</accession>
<feature type="region of interest" description="Disordered" evidence="1">
    <location>
        <begin position="97"/>
        <end position="119"/>
    </location>
</feature>
<protein>
    <submittedName>
        <fullName evidence="2">Unnamed protein product</fullName>
    </submittedName>
</protein>
<feature type="compositionally biased region" description="Basic and acidic residues" evidence="1">
    <location>
        <begin position="135"/>
        <end position="147"/>
    </location>
</feature>
<dbReference type="EMBL" id="BSXT01001174">
    <property type="protein sequence ID" value="GMF39515.1"/>
    <property type="molecule type" value="Genomic_DNA"/>
</dbReference>
<feature type="region of interest" description="Disordered" evidence="1">
    <location>
        <begin position="133"/>
        <end position="210"/>
    </location>
</feature>
<dbReference type="AlphaFoldDB" id="A0A9W7CR17"/>
<gene>
    <name evidence="2" type="ORF">Pfra01_001176200</name>
</gene>
<feature type="compositionally biased region" description="Basic and acidic residues" evidence="1">
    <location>
        <begin position="41"/>
        <end position="70"/>
    </location>
</feature>
<evidence type="ECO:0000313" key="2">
    <source>
        <dbReference type="EMBL" id="GMF39515.1"/>
    </source>
</evidence>
<feature type="compositionally biased region" description="Basic and acidic residues" evidence="1">
    <location>
        <begin position="159"/>
        <end position="208"/>
    </location>
</feature>
<name>A0A9W7CR17_9STRA</name>
<reference evidence="2" key="1">
    <citation type="submission" date="2023-04" db="EMBL/GenBank/DDBJ databases">
        <title>Phytophthora fragariaefolia NBRC 109709.</title>
        <authorList>
            <person name="Ichikawa N."/>
            <person name="Sato H."/>
            <person name="Tonouchi N."/>
        </authorList>
    </citation>
    <scope>NUCLEOTIDE SEQUENCE</scope>
    <source>
        <strain evidence="2">NBRC 109709</strain>
    </source>
</reference>
<comment type="caution">
    <text evidence="2">The sequence shown here is derived from an EMBL/GenBank/DDBJ whole genome shotgun (WGS) entry which is preliminary data.</text>
</comment>
<proteinExistence type="predicted"/>
<dbReference type="Proteomes" id="UP001165121">
    <property type="component" value="Unassembled WGS sequence"/>
</dbReference>
<evidence type="ECO:0000256" key="1">
    <source>
        <dbReference type="SAM" id="MobiDB-lite"/>
    </source>
</evidence>
<organism evidence="2 3">
    <name type="scientific">Phytophthora fragariaefolia</name>
    <dbReference type="NCBI Taxonomy" id="1490495"/>
    <lineage>
        <taxon>Eukaryota</taxon>
        <taxon>Sar</taxon>
        <taxon>Stramenopiles</taxon>
        <taxon>Oomycota</taxon>
        <taxon>Peronosporomycetes</taxon>
        <taxon>Peronosporales</taxon>
        <taxon>Peronosporaceae</taxon>
        <taxon>Phytophthora</taxon>
    </lineage>
</organism>
<feature type="region of interest" description="Disordered" evidence="1">
    <location>
        <begin position="1"/>
        <end position="70"/>
    </location>
</feature>
<keyword evidence="3" id="KW-1185">Reference proteome</keyword>